<gene>
    <name evidence="2" type="ORF">TTHERM_000268350</name>
</gene>
<dbReference type="Proteomes" id="UP000009168">
    <property type="component" value="Unassembled WGS sequence"/>
</dbReference>
<dbReference type="InterPro" id="IPR006212">
    <property type="entry name" value="Furin_repeat"/>
</dbReference>
<keyword evidence="1" id="KW-1133">Transmembrane helix</keyword>
<dbReference type="InParanoid" id="W7XJW8"/>
<evidence type="ECO:0000313" key="3">
    <source>
        <dbReference type="Proteomes" id="UP000009168"/>
    </source>
</evidence>
<dbReference type="GeneID" id="24438126"/>
<dbReference type="AlphaFoldDB" id="W7XJW8"/>
<keyword evidence="1" id="KW-0472">Membrane</keyword>
<dbReference type="PANTHER" id="PTHR15332:SF175">
    <property type="entry name" value="PROPROTEIN CONVERTASE SUBTILISIN_KEXIN TYPE 5-LIKE"/>
    <property type="match status" value="1"/>
</dbReference>
<protein>
    <submittedName>
        <fullName evidence="2">Transmembrane protein, putative</fullName>
    </submittedName>
</protein>
<proteinExistence type="predicted"/>
<keyword evidence="1 2" id="KW-0812">Transmembrane</keyword>
<dbReference type="RefSeq" id="XP_012653071.1">
    <property type="nucleotide sequence ID" value="XM_012797617.1"/>
</dbReference>
<reference evidence="3" key="1">
    <citation type="journal article" date="2006" name="PLoS Biol.">
        <title>Macronuclear genome sequence of the ciliate Tetrahymena thermophila, a model eukaryote.</title>
        <authorList>
            <person name="Eisen J.A."/>
            <person name="Coyne R.S."/>
            <person name="Wu M."/>
            <person name="Wu D."/>
            <person name="Thiagarajan M."/>
            <person name="Wortman J.R."/>
            <person name="Badger J.H."/>
            <person name="Ren Q."/>
            <person name="Amedeo P."/>
            <person name="Jones K.M."/>
            <person name="Tallon L.J."/>
            <person name="Delcher A.L."/>
            <person name="Salzberg S.L."/>
            <person name="Silva J.C."/>
            <person name="Haas B.J."/>
            <person name="Majoros W.H."/>
            <person name="Farzad M."/>
            <person name="Carlton J.M."/>
            <person name="Smith R.K. Jr."/>
            <person name="Garg J."/>
            <person name="Pearlman R.E."/>
            <person name="Karrer K.M."/>
            <person name="Sun L."/>
            <person name="Manning G."/>
            <person name="Elde N.C."/>
            <person name="Turkewitz A.P."/>
            <person name="Asai D.J."/>
            <person name="Wilkes D.E."/>
            <person name="Wang Y."/>
            <person name="Cai H."/>
            <person name="Collins K."/>
            <person name="Stewart B.A."/>
            <person name="Lee S.R."/>
            <person name="Wilamowska K."/>
            <person name="Weinberg Z."/>
            <person name="Ruzzo W.L."/>
            <person name="Wloga D."/>
            <person name="Gaertig J."/>
            <person name="Frankel J."/>
            <person name="Tsao C.-C."/>
            <person name="Gorovsky M.A."/>
            <person name="Keeling P.J."/>
            <person name="Waller R.F."/>
            <person name="Patron N.J."/>
            <person name="Cherry J.M."/>
            <person name="Stover N.A."/>
            <person name="Krieger C.J."/>
            <person name="del Toro C."/>
            <person name="Ryder H.F."/>
            <person name="Williamson S.C."/>
            <person name="Barbeau R.A."/>
            <person name="Hamilton E.P."/>
            <person name="Orias E."/>
        </authorList>
    </citation>
    <scope>NUCLEOTIDE SEQUENCE [LARGE SCALE GENOMIC DNA]</scope>
    <source>
        <strain evidence="3">SB210</strain>
    </source>
</reference>
<dbReference type="OrthoDB" id="300641at2759"/>
<feature type="transmembrane region" description="Helical" evidence="1">
    <location>
        <begin position="378"/>
        <end position="400"/>
    </location>
</feature>
<dbReference type="InterPro" id="IPR009030">
    <property type="entry name" value="Growth_fac_rcpt_cys_sf"/>
</dbReference>
<evidence type="ECO:0000256" key="1">
    <source>
        <dbReference type="SAM" id="Phobius"/>
    </source>
</evidence>
<dbReference type="SUPFAM" id="SSF57184">
    <property type="entry name" value="Growth factor receptor domain"/>
    <property type="match status" value="1"/>
</dbReference>
<dbReference type="Gene3D" id="2.10.220.10">
    <property type="entry name" value="Hormone Receptor, Insulin-like Growth Factor Receptor 1, Chain A, domain 2"/>
    <property type="match status" value="1"/>
</dbReference>
<dbReference type="EMBL" id="GG662703">
    <property type="protein sequence ID" value="EWS74394.1"/>
    <property type="molecule type" value="Genomic_DNA"/>
</dbReference>
<sequence>MFLLKVCEFISKNQEFQISNQDTLLQNNIQNYSLVNSKNYLAVLTIQLDQNNIYYTSFNLIQVRLNPFCTQQIQGIWYSDNQNPLALCSQQNFYWNIMLGIILSSYRLIINTYKFYLTPNITNSPLSSYYQINQLIATQAPSQINSIYPFDKSQTNLLYPNGLHLVSTMPFGYPETLIITRSDQSFQNCSDSNICQPLCSQINDSSVCKCELAGYDGYCKCKQGYYKDPTLGCQKCPYFCQTCDQSNYCTSCPQASNRMQITDSNVCACLNGYQDDQNLQICYKCDDSCLTCNGPNNNNCILTHKFKMEYVSVFQDIIKQVVINALNVILPVQHALMGLQMVVSHVTKIIILLNLAQFPYPLHVSVKIIITKAAIQQIVYSAILLVQLAQIALAIAVFPVKLPIISQDQTHKIKHHNVFARMGII</sequence>
<name>W7XJW8_TETTS</name>
<evidence type="ECO:0000313" key="2">
    <source>
        <dbReference type="EMBL" id="EWS74394.1"/>
    </source>
</evidence>
<keyword evidence="3" id="KW-1185">Reference proteome</keyword>
<dbReference type="KEGG" id="tet:TTHERM_000268350"/>
<organism evidence="2 3">
    <name type="scientific">Tetrahymena thermophila (strain SB210)</name>
    <dbReference type="NCBI Taxonomy" id="312017"/>
    <lineage>
        <taxon>Eukaryota</taxon>
        <taxon>Sar</taxon>
        <taxon>Alveolata</taxon>
        <taxon>Ciliophora</taxon>
        <taxon>Intramacronucleata</taxon>
        <taxon>Oligohymenophorea</taxon>
        <taxon>Hymenostomatida</taxon>
        <taxon>Tetrahymenina</taxon>
        <taxon>Tetrahymenidae</taxon>
        <taxon>Tetrahymena</taxon>
    </lineage>
</organism>
<accession>W7XJW8</accession>
<dbReference type="PANTHER" id="PTHR15332">
    <property type="entry name" value="PROPROTEIN CONVERTASE SUBTILISIN_KEXIN TYPE 5-LIKE"/>
    <property type="match status" value="1"/>
</dbReference>
<dbReference type="CDD" id="cd00064">
    <property type="entry name" value="FU"/>
    <property type="match status" value="1"/>
</dbReference>